<proteinExistence type="predicted"/>
<gene>
    <name evidence="1" type="ORF">S01H4_11940</name>
</gene>
<dbReference type="InterPro" id="IPR050793">
    <property type="entry name" value="CMP-NeuNAc_synthase"/>
</dbReference>
<comment type="caution">
    <text evidence="1">The sequence shown here is derived from an EMBL/GenBank/DDBJ whole genome shotgun (WGS) entry which is preliminary data.</text>
</comment>
<name>X0ZM02_9ZZZZ</name>
<dbReference type="GO" id="GO:0008781">
    <property type="term" value="F:N-acylneuraminate cytidylyltransferase activity"/>
    <property type="evidence" value="ECO:0007669"/>
    <property type="project" value="TreeGrafter"/>
</dbReference>
<evidence type="ECO:0000313" key="1">
    <source>
        <dbReference type="EMBL" id="GAG59112.1"/>
    </source>
</evidence>
<dbReference type="InterPro" id="IPR003329">
    <property type="entry name" value="Cytidylyl_trans"/>
</dbReference>
<accession>X0ZM02</accession>
<dbReference type="Gene3D" id="3.90.550.10">
    <property type="entry name" value="Spore Coat Polysaccharide Biosynthesis Protein SpsA, Chain A"/>
    <property type="match status" value="1"/>
</dbReference>
<organism evidence="1">
    <name type="scientific">marine sediment metagenome</name>
    <dbReference type="NCBI Taxonomy" id="412755"/>
    <lineage>
        <taxon>unclassified sequences</taxon>
        <taxon>metagenomes</taxon>
        <taxon>ecological metagenomes</taxon>
    </lineage>
</organism>
<dbReference type="EMBL" id="BART01004958">
    <property type="protein sequence ID" value="GAG59112.1"/>
    <property type="molecule type" value="Genomic_DNA"/>
</dbReference>
<dbReference type="SUPFAM" id="SSF53448">
    <property type="entry name" value="Nucleotide-diphospho-sugar transferases"/>
    <property type="match status" value="1"/>
</dbReference>
<dbReference type="AlphaFoldDB" id="X0ZM02"/>
<dbReference type="PANTHER" id="PTHR21485">
    <property type="entry name" value="HAD SUPERFAMILY MEMBERS CMAS AND KDSC"/>
    <property type="match status" value="1"/>
</dbReference>
<dbReference type="Pfam" id="PF02348">
    <property type="entry name" value="CTP_transf_3"/>
    <property type="match status" value="1"/>
</dbReference>
<sequence>MGSKLINNVYVSSDAIDILEISKNYGAKVIKRPRTIARDNSTSEEALKHAIAFIKKNVKEKIDIIVFCQATSPLRTSEDIDNAIKYFISTQADSLFSAVILESLYTWRKQKRELISVSYDYKNRVRRQERPPLYLENGSIYIFKPEVLVKYNNR</sequence>
<evidence type="ECO:0008006" key="2">
    <source>
        <dbReference type="Google" id="ProtNLM"/>
    </source>
</evidence>
<reference evidence="1" key="1">
    <citation type="journal article" date="2014" name="Front. Microbiol.">
        <title>High frequency of phylogenetically diverse reductive dehalogenase-homologous genes in deep subseafloor sedimentary metagenomes.</title>
        <authorList>
            <person name="Kawai M."/>
            <person name="Futagami T."/>
            <person name="Toyoda A."/>
            <person name="Takaki Y."/>
            <person name="Nishi S."/>
            <person name="Hori S."/>
            <person name="Arai W."/>
            <person name="Tsubouchi T."/>
            <person name="Morono Y."/>
            <person name="Uchiyama I."/>
            <person name="Ito T."/>
            <person name="Fujiyama A."/>
            <person name="Inagaki F."/>
            <person name="Takami H."/>
        </authorList>
    </citation>
    <scope>NUCLEOTIDE SEQUENCE</scope>
    <source>
        <strain evidence="1">Expedition CK06-06</strain>
    </source>
</reference>
<feature type="non-terminal residue" evidence="1">
    <location>
        <position position="154"/>
    </location>
</feature>
<protein>
    <recommendedName>
        <fullName evidence="2">N-acylneuraminate cytidylyltransferase</fullName>
    </recommendedName>
</protein>
<dbReference type="PANTHER" id="PTHR21485:SF3">
    <property type="entry name" value="N-ACYLNEURAMINATE CYTIDYLYLTRANSFERASE"/>
    <property type="match status" value="1"/>
</dbReference>
<dbReference type="InterPro" id="IPR029044">
    <property type="entry name" value="Nucleotide-diphossugar_trans"/>
</dbReference>